<proteinExistence type="predicted"/>
<evidence type="ECO:0000313" key="3">
    <source>
        <dbReference type="Proteomes" id="UP000014074"/>
    </source>
</evidence>
<feature type="region of interest" description="Disordered" evidence="1">
    <location>
        <begin position="51"/>
        <end position="75"/>
    </location>
</feature>
<name>R8BHV9_PHAM7</name>
<feature type="compositionally biased region" description="Basic and acidic residues" evidence="1">
    <location>
        <begin position="191"/>
        <end position="201"/>
    </location>
</feature>
<protein>
    <submittedName>
        <fullName evidence="2">Putative rna polymerase rpb1 c-terminal repeat domain-containing protein</fullName>
    </submittedName>
</protein>
<feature type="compositionally biased region" description="Polar residues" evidence="1">
    <location>
        <begin position="531"/>
        <end position="545"/>
    </location>
</feature>
<sequence>MQPNVGASPAVSLRAARVVKTPRRPTVNTAATAHSPRQSHKVFFRPRSKGVWAGTHHGTDSQDFTADSDDSEYSSSCLSTSTQATTVYDSDVTVGKGSSAGKVMRAPTPTAPVRRGGLRQTTSRTGTEASSSRSGSGVTVETPKRTVHIEVLAAKENQQDTRHQKQIEHVLMEKIEQLELEKRSWHEKESSALKELEDAMERSSSLGIGKEEVEKQLDDERKQRGEDRQHLDDLEQEFIEQGKMLGDLRLEFDKQTWDIEAYEKEKTTWVELKAALEEKCAELEKSLQEIQDHRDAKQTFLVEQVASLQIIKESLEGRVGALDSEHVAQQTEIGNLLKERDRLREESEQQQASLKTLAEEKVAVEEEKQKIQARVEELEGENETLKAQVRDLETDVQNLKTQIEGLEGEKVEQNTQITTLTTERDELKAENGALKEQTSTQDADITKLRDEMAPLNDELDRLRQESPIAERDGLLAATALLKAQNSDQEAEMVKMRDELKNAQDEVTKLADNQKALQAENDELKTKAPEPQQDTTATEELQQQISGLEEQKKKLEEEAAKVTALATEKAELESQKAELEAKASELESAKAELEQHASQVPLLRTENANLVSQLSAAHQQVEELGAAQQKSTAEMADLQSFVNRLATPKRAQSESRSTTSSKKKSSARNSKEELVVVRNPQDRGSM</sequence>
<feature type="region of interest" description="Disordered" evidence="1">
    <location>
        <begin position="191"/>
        <end position="230"/>
    </location>
</feature>
<evidence type="ECO:0000313" key="2">
    <source>
        <dbReference type="EMBL" id="EON98854.1"/>
    </source>
</evidence>
<organism evidence="2 3">
    <name type="scientific">Phaeoacremonium minimum (strain UCR-PA7)</name>
    <name type="common">Esca disease fungus</name>
    <name type="synonym">Togninia minima</name>
    <dbReference type="NCBI Taxonomy" id="1286976"/>
    <lineage>
        <taxon>Eukaryota</taxon>
        <taxon>Fungi</taxon>
        <taxon>Dikarya</taxon>
        <taxon>Ascomycota</taxon>
        <taxon>Pezizomycotina</taxon>
        <taxon>Sordariomycetes</taxon>
        <taxon>Sordariomycetidae</taxon>
        <taxon>Togniniales</taxon>
        <taxon>Togniniaceae</taxon>
        <taxon>Phaeoacremonium</taxon>
    </lineage>
</organism>
<feature type="compositionally biased region" description="Basic and acidic residues" evidence="1">
    <location>
        <begin position="209"/>
        <end position="230"/>
    </location>
</feature>
<feature type="region of interest" description="Disordered" evidence="1">
    <location>
        <begin position="96"/>
        <end position="141"/>
    </location>
</feature>
<gene>
    <name evidence="2" type="ORF">UCRPA7_5621</name>
</gene>
<dbReference type="EMBL" id="KB933188">
    <property type="protein sequence ID" value="EON98854.1"/>
    <property type="molecule type" value="Genomic_DNA"/>
</dbReference>
<accession>R8BHV9</accession>
<feature type="compositionally biased region" description="Polar residues" evidence="1">
    <location>
        <begin position="26"/>
        <end position="36"/>
    </location>
</feature>
<dbReference type="Proteomes" id="UP000014074">
    <property type="component" value="Unassembled WGS sequence"/>
</dbReference>
<dbReference type="HOGENOM" id="CLU_401800_0_0_1"/>
<reference evidence="3" key="1">
    <citation type="journal article" date="2013" name="Genome Announc.">
        <title>Draft genome sequence of the ascomycete Phaeoacremonium aleophilum strain UCR-PA7, a causal agent of the esca disease complex in grapevines.</title>
        <authorList>
            <person name="Blanco-Ulate B."/>
            <person name="Rolshausen P."/>
            <person name="Cantu D."/>
        </authorList>
    </citation>
    <scope>NUCLEOTIDE SEQUENCE [LARGE SCALE GENOMIC DNA]</scope>
    <source>
        <strain evidence="3">UCR-PA7</strain>
    </source>
</reference>
<evidence type="ECO:0000256" key="1">
    <source>
        <dbReference type="SAM" id="MobiDB-lite"/>
    </source>
</evidence>
<dbReference type="AlphaFoldDB" id="R8BHV9"/>
<dbReference type="RefSeq" id="XP_007916357.1">
    <property type="nucleotide sequence ID" value="XM_007918166.1"/>
</dbReference>
<feature type="region of interest" description="Disordered" evidence="1">
    <location>
        <begin position="503"/>
        <end position="551"/>
    </location>
</feature>
<feature type="region of interest" description="Disordered" evidence="1">
    <location>
        <begin position="21"/>
        <end position="40"/>
    </location>
</feature>
<dbReference type="eggNOG" id="ENOG502SC5D">
    <property type="taxonomic scope" value="Eukaryota"/>
</dbReference>
<dbReference type="GeneID" id="19326194"/>
<dbReference type="Gene3D" id="1.10.287.1490">
    <property type="match status" value="1"/>
</dbReference>
<keyword evidence="3" id="KW-1185">Reference proteome</keyword>
<dbReference type="KEGG" id="tmn:UCRPA7_5621"/>
<dbReference type="OrthoDB" id="10255512at2759"/>
<feature type="region of interest" description="Disordered" evidence="1">
    <location>
        <begin position="641"/>
        <end position="685"/>
    </location>
</feature>
<feature type="compositionally biased region" description="Polar residues" evidence="1">
    <location>
        <begin position="119"/>
        <end position="139"/>
    </location>
</feature>